<dbReference type="GO" id="GO:0003964">
    <property type="term" value="F:RNA-directed DNA polymerase activity"/>
    <property type="evidence" value="ECO:0007669"/>
    <property type="project" value="UniProtKB-KW"/>
</dbReference>
<keyword evidence="1" id="KW-0548">Nucleotidyltransferase</keyword>
<comment type="caution">
    <text evidence="1">The sequence shown here is derived from an EMBL/GenBank/DDBJ whole genome shotgun (WGS) entry which is preliminary data.</text>
</comment>
<keyword evidence="1" id="KW-0808">Transferase</keyword>
<keyword evidence="2" id="KW-1185">Reference proteome</keyword>
<dbReference type="InterPro" id="IPR052560">
    <property type="entry name" value="RdDP_mobile_element"/>
</dbReference>
<evidence type="ECO:0000313" key="2">
    <source>
        <dbReference type="Proteomes" id="UP000762676"/>
    </source>
</evidence>
<dbReference type="PANTHER" id="PTHR36688">
    <property type="entry name" value="ENDO/EXONUCLEASE/PHOSPHATASE DOMAIN-CONTAINING PROTEIN"/>
    <property type="match status" value="1"/>
</dbReference>
<dbReference type="InterPro" id="IPR036691">
    <property type="entry name" value="Endo/exonu/phosph_ase_sf"/>
</dbReference>
<keyword evidence="1" id="KW-0695">RNA-directed DNA polymerase</keyword>
<name>A0AAV4ELI9_9GAST</name>
<reference evidence="1 2" key="1">
    <citation type="journal article" date="2021" name="Elife">
        <title>Chloroplast acquisition without the gene transfer in kleptoplastic sea slugs, Plakobranchus ocellatus.</title>
        <authorList>
            <person name="Maeda T."/>
            <person name="Takahashi S."/>
            <person name="Yoshida T."/>
            <person name="Shimamura S."/>
            <person name="Takaki Y."/>
            <person name="Nagai Y."/>
            <person name="Toyoda A."/>
            <person name="Suzuki Y."/>
            <person name="Arimoto A."/>
            <person name="Ishii H."/>
            <person name="Satoh N."/>
            <person name="Nishiyama T."/>
            <person name="Hasebe M."/>
            <person name="Maruyama T."/>
            <person name="Minagawa J."/>
            <person name="Obokata J."/>
            <person name="Shigenobu S."/>
        </authorList>
    </citation>
    <scope>NUCLEOTIDE SEQUENCE [LARGE SCALE GENOMIC DNA]</scope>
</reference>
<organism evidence="1 2">
    <name type="scientific">Elysia marginata</name>
    <dbReference type="NCBI Taxonomy" id="1093978"/>
    <lineage>
        <taxon>Eukaryota</taxon>
        <taxon>Metazoa</taxon>
        <taxon>Spiralia</taxon>
        <taxon>Lophotrochozoa</taxon>
        <taxon>Mollusca</taxon>
        <taxon>Gastropoda</taxon>
        <taxon>Heterobranchia</taxon>
        <taxon>Euthyneura</taxon>
        <taxon>Panpulmonata</taxon>
        <taxon>Sacoglossa</taxon>
        <taxon>Placobranchoidea</taxon>
        <taxon>Plakobranchidae</taxon>
        <taxon>Elysia</taxon>
    </lineage>
</organism>
<dbReference type="Gene3D" id="3.60.10.10">
    <property type="entry name" value="Endonuclease/exonuclease/phosphatase"/>
    <property type="match status" value="1"/>
</dbReference>
<protein>
    <submittedName>
        <fullName evidence="1">RNA-directed DNA polymerase from mobile element jockey-like</fullName>
    </submittedName>
</protein>
<accession>A0AAV4ELI9</accession>
<evidence type="ECO:0000313" key="1">
    <source>
        <dbReference type="EMBL" id="GFR61872.1"/>
    </source>
</evidence>
<dbReference type="PANTHER" id="PTHR36688:SF1">
    <property type="entry name" value="ENDONUCLEASE_EXONUCLEASE_PHOSPHATASE DOMAIN-CONTAINING PROTEIN"/>
    <property type="match status" value="1"/>
</dbReference>
<proteinExistence type="predicted"/>
<dbReference type="Proteomes" id="UP000762676">
    <property type="component" value="Unassembled WGS sequence"/>
</dbReference>
<dbReference type="AlphaFoldDB" id="A0AAV4ELI9"/>
<dbReference type="SUPFAM" id="SSF56219">
    <property type="entry name" value="DNase I-like"/>
    <property type="match status" value="1"/>
</dbReference>
<gene>
    <name evidence="1" type="ORF">ElyMa_001856800</name>
</gene>
<sequence>MIDIALIQETHLDDEAPPSRYTIPGYSLVIRQDHPQYGAATYAREPAQVIDLGGSTDNNGTQRSCTKIRDTEVHNTFKPPTLKWDSPPVKVVRHPAVVMGDFNRDIKMTTRLGVTGALRQQEKSSLIFLGAKNLTVITTGIIITRIAGTPKPRQNFRKADWEAYKIDIDKTCQRIKTVPDKVKWFSQLILSSAKKPASRGFKEQYIPCWSERSQELLGEYERTQDHGTAEGLLKAIQQSRKERWTEVDENMDLRGKQSKSLTLTLALQRALHLSAQMKLLKK</sequence>
<dbReference type="EMBL" id="BMAT01003771">
    <property type="protein sequence ID" value="GFR61872.1"/>
    <property type="molecule type" value="Genomic_DNA"/>
</dbReference>